<accession>A0A0F9BQ43</accession>
<organism evidence="2">
    <name type="scientific">marine sediment metagenome</name>
    <dbReference type="NCBI Taxonomy" id="412755"/>
    <lineage>
        <taxon>unclassified sequences</taxon>
        <taxon>metagenomes</taxon>
        <taxon>ecological metagenomes</taxon>
    </lineage>
</organism>
<feature type="domain" description="MEDS" evidence="1">
    <location>
        <begin position="27"/>
        <end position="187"/>
    </location>
</feature>
<reference evidence="2" key="1">
    <citation type="journal article" date="2015" name="Nature">
        <title>Complex archaea that bridge the gap between prokaryotes and eukaryotes.</title>
        <authorList>
            <person name="Spang A."/>
            <person name="Saw J.H."/>
            <person name="Jorgensen S.L."/>
            <person name="Zaremba-Niedzwiedzka K."/>
            <person name="Martijn J."/>
            <person name="Lind A.E."/>
            <person name="van Eijk R."/>
            <person name="Schleper C."/>
            <person name="Guy L."/>
            <person name="Ettema T.J."/>
        </authorList>
    </citation>
    <scope>NUCLEOTIDE SEQUENCE</scope>
</reference>
<evidence type="ECO:0000259" key="1">
    <source>
        <dbReference type="Pfam" id="PF14417"/>
    </source>
</evidence>
<dbReference type="Pfam" id="PF14417">
    <property type="entry name" value="MEDS"/>
    <property type="match status" value="1"/>
</dbReference>
<comment type="caution">
    <text evidence="2">The sequence shown here is derived from an EMBL/GenBank/DDBJ whole genome shotgun (WGS) entry which is preliminary data.</text>
</comment>
<dbReference type="EMBL" id="LAZR01050823">
    <property type="protein sequence ID" value="KKK86486.1"/>
    <property type="molecule type" value="Genomic_DNA"/>
</dbReference>
<name>A0A0F9BQ43_9ZZZZ</name>
<proteinExistence type="predicted"/>
<protein>
    <recommendedName>
        <fullName evidence="1">MEDS domain-containing protein</fullName>
    </recommendedName>
</protein>
<dbReference type="AlphaFoldDB" id="A0A0F9BQ43"/>
<sequence length="210" mass="23853">MIHYIWLKAFSLIIKFQEALKDLQVHDHACLIYENKREQLAAAIPFMRIGLDRGEQCVYIADDNTAAEIFKAMKDEGIDVETVTKSGALTVVGKKDAYLRGGRFDPDSMIDFLNESTDSAKAAGFPALRVTGEMTWVLGLESGNERLAEYENKLNELFQDSDVLGICQYDIEHLDPEIIHQAIYTHPLVIYKGRVWNNFQYHCSTQSLES</sequence>
<gene>
    <name evidence="2" type="ORF">LCGC14_2762760</name>
</gene>
<evidence type="ECO:0000313" key="2">
    <source>
        <dbReference type="EMBL" id="KKK86486.1"/>
    </source>
</evidence>
<dbReference type="InterPro" id="IPR025847">
    <property type="entry name" value="MEDS_domain"/>
</dbReference>